<keyword evidence="3" id="KW-1185">Reference proteome</keyword>
<organism evidence="2 3">
    <name type="scientific">Streptomyces rectiviolaceus</name>
    <dbReference type="NCBI Taxonomy" id="332591"/>
    <lineage>
        <taxon>Bacteria</taxon>
        <taxon>Bacillati</taxon>
        <taxon>Actinomycetota</taxon>
        <taxon>Actinomycetes</taxon>
        <taxon>Kitasatosporales</taxon>
        <taxon>Streptomycetaceae</taxon>
        <taxon>Streptomyces</taxon>
    </lineage>
</organism>
<dbReference type="Gene3D" id="1.20.1050.10">
    <property type="match status" value="1"/>
</dbReference>
<name>A0ABP6MBX2_9ACTN</name>
<dbReference type="PROSITE" id="PS50405">
    <property type="entry name" value="GST_CTER"/>
    <property type="match status" value="1"/>
</dbReference>
<proteinExistence type="predicted"/>
<dbReference type="EMBL" id="BAAAUG010000022">
    <property type="protein sequence ID" value="GAA3089997.1"/>
    <property type="molecule type" value="Genomic_DNA"/>
</dbReference>
<accession>A0ABP6MBX2</accession>
<dbReference type="Gene3D" id="3.40.30.10">
    <property type="entry name" value="Glutaredoxin"/>
    <property type="match status" value="1"/>
</dbReference>
<protein>
    <recommendedName>
        <fullName evidence="1">GST C-terminal domain-containing protein</fullName>
    </recommendedName>
</protein>
<dbReference type="Proteomes" id="UP001501637">
    <property type="component" value="Unassembled WGS sequence"/>
</dbReference>
<dbReference type="Pfam" id="PF13410">
    <property type="entry name" value="GST_C_2"/>
    <property type="match status" value="1"/>
</dbReference>
<comment type="caution">
    <text evidence="2">The sequence shown here is derived from an EMBL/GenBank/DDBJ whole genome shotgun (WGS) entry which is preliminary data.</text>
</comment>
<dbReference type="SUPFAM" id="SSF47616">
    <property type="entry name" value="GST C-terminal domain-like"/>
    <property type="match status" value="1"/>
</dbReference>
<dbReference type="PANTHER" id="PTHR32419">
    <property type="entry name" value="GLUTATHIONYL-HYDROQUINONE REDUCTASE"/>
    <property type="match status" value="1"/>
</dbReference>
<dbReference type="InterPro" id="IPR010987">
    <property type="entry name" value="Glutathione-S-Trfase_C-like"/>
</dbReference>
<dbReference type="InterPro" id="IPR036249">
    <property type="entry name" value="Thioredoxin-like_sf"/>
</dbReference>
<evidence type="ECO:0000313" key="3">
    <source>
        <dbReference type="Proteomes" id="UP001501637"/>
    </source>
</evidence>
<dbReference type="InterPro" id="IPR016639">
    <property type="entry name" value="GST_Omega/GSH"/>
</dbReference>
<gene>
    <name evidence="2" type="ORF">GCM10010449_12150</name>
</gene>
<dbReference type="InterPro" id="IPR036282">
    <property type="entry name" value="Glutathione-S-Trfase_C_sf"/>
</dbReference>
<sequence>MPSPLGARPSPIRSRIGADLAGGFYPAPHRYHLYLSAGCPRSLRVSITLDLLGLRDAVTTTLLTPDTTAMAALDSLHGHYEATEHHFDGPLTVPALCDRWSGHVVSNHTPDILRDLACRFSAHGRGPLTLLRPPALAARIDTWHELLATPLTPLTPLTPSTLDQIDRRLASHPYLVGGQLTAADVDLWATLVHLTPDERLTPDEAEATHRYPHVRTYVRRLHEHPAFHANHPRPGPVHRT</sequence>
<evidence type="ECO:0000259" key="1">
    <source>
        <dbReference type="PROSITE" id="PS50405"/>
    </source>
</evidence>
<dbReference type="SUPFAM" id="SSF52833">
    <property type="entry name" value="Thioredoxin-like"/>
    <property type="match status" value="1"/>
</dbReference>
<reference evidence="3" key="1">
    <citation type="journal article" date="2019" name="Int. J. Syst. Evol. Microbiol.">
        <title>The Global Catalogue of Microorganisms (GCM) 10K type strain sequencing project: providing services to taxonomists for standard genome sequencing and annotation.</title>
        <authorList>
            <consortium name="The Broad Institute Genomics Platform"/>
            <consortium name="The Broad Institute Genome Sequencing Center for Infectious Disease"/>
            <person name="Wu L."/>
            <person name="Ma J."/>
        </authorList>
    </citation>
    <scope>NUCLEOTIDE SEQUENCE [LARGE SCALE GENOMIC DNA]</scope>
    <source>
        <strain evidence="3">JCM 9092</strain>
    </source>
</reference>
<feature type="domain" description="GST C-terminal" evidence="1">
    <location>
        <begin position="107"/>
        <end position="240"/>
    </location>
</feature>
<evidence type="ECO:0000313" key="2">
    <source>
        <dbReference type="EMBL" id="GAA3089997.1"/>
    </source>
</evidence>
<dbReference type="PANTHER" id="PTHR32419:SF6">
    <property type="entry name" value="GLUTATHIONE S-TRANSFERASE OMEGA-LIKE 1-RELATED"/>
    <property type="match status" value="1"/>
</dbReference>
<dbReference type="RefSeq" id="WP_344519393.1">
    <property type="nucleotide sequence ID" value="NZ_BAAAUG010000022.1"/>
</dbReference>